<evidence type="ECO:0000313" key="2">
    <source>
        <dbReference type="EMBL" id="SDX26223.1"/>
    </source>
</evidence>
<feature type="region of interest" description="Disordered" evidence="1">
    <location>
        <begin position="1"/>
        <end position="51"/>
    </location>
</feature>
<organism evidence="2 3">
    <name type="scientific">Hydrobacter penzbergensis</name>
    <dbReference type="NCBI Taxonomy" id="1235997"/>
    <lineage>
        <taxon>Bacteria</taxon>
        <taxon>Pseudomonadati</taxon>
        <taxon>Bacteroidota</taxon>
        <taxon>Chitinophagia</taxon>
        <taxon>Chitinophagales</taxon>
        <taxon>Chitinophagaceae</taxon>
        <taxon>Hydrobacter</taxon>
    </lineage>
</organism>
<evidence type="ECO:0000313" key="3">
    <source>
        <dbReference type="Proteomes" id="UP000198711"/>
    </source>
</evidence>
<sequence>MGLPVNNNKGGKGGNKSQPNNNQASKFISKPGTKAVGIAKKPIKTGGSRGS</sequence>
<reference evidence="2 3" key="1">
    <citation type="submission" date="2016-10" db="EMBL/GenBank/DDBJ databases">
        <authorList>
            <person name="Varghese N."/>
            <person name="Submissions S."/>
        </authorList>
    </citation>
    <scope>NUCLEOTIDE SEQUENCE [LARGE SCALE GENOMIC DNA]</scope>
    <source>
        <strain evidence="2 3">DSM 25353</strain>
    </source>
</reference>
<accession>A0A8X8LFY7</accession>
<keyword evidence="3" id="KW-1185">Reference proteome</keyword>
<dbReference type="RefSeq" id="WP_157576851.1">
    <property type="nucleotide sequence ID" value="NZ_FNNO01000012.1"/>
</dbReference>
<dbReference type="Proteomes" id="UP000198711">
    <property type="component" value="Unassembled WGS sequence"/>
</dbReference>
<gene>
    <name evidence="2" type="ORF">SAMN05444410_11219</name>
</gene>
<dbReference type="AlphaFoldDB" id="A0A8X8LFY7"/>
<protein>
    <submittedName>
        <fullName evidence="2">Uncharacterized protein</fullName>
    </submittedName>
</protein>
<comment type="caution">
    <text evidence="2">The sequence shown here is derived from an EMBL/GenBank/DDBJ whole genome shotgun (WGS) entry which is preliminary data.</text>
</comment>
<evidence type="ECO:0000256" key="1">
    <source>
        <dbReference type="SAM" id="MobiDB-lite"/>
    </source>
</evidence>
<proteinExistence type="predicted"/>
<name>A0A8X8LFY7_9BACT</name>
<dbReference type="EMBL" id="FNNO01000012">
    <property type="protein sequence ID" value="SDX26223.1"/>
    <property type="molecule type" value="Genomic_DNA"/>
</dbReference>